<evidence type="ECO:0000313" key="2">
    <source>
        <dbReference type="EMBL" id="GBG86392.1"/>
    </source>
</evidence>
<evidence type="ECO:0000256" key="1">
    <source>
        <dbReference type="SAM" id="MobiDB-lite"/>
    </source>
</evidence>
<accession>A0A388LW02</accession>
<dbReference type="AlphaFoldDB" id="A0A388LW02"/>
<feature type="compositionally biased region" description="Pro residues" evidence="1">
    <location>
        <begin position="46"/>
        <end position="55"/>
    </location>
</feature>
<evidence type="ECO:0000313" key="3">
    <source>
        <dbReference type="Proteomes" id="UP000265515"/>
    </source>
</evidence>
<protein>
    <submittedName>
        <fullName evidence="2">Uncharacterized protein</fullName>
    </submittedName>
</protein>
<reference evidence="2 3" key="1">
    <citation type="journal article" date="2018" name="Cell">
        <title>The Chara Genome: Secondary Complexity and Implications for Plant Terrestrialization.</title>
        <authorList>
            <person name="Nishiyama T."/>
            <person name="Sakayama H."/>
            <person name="Vries J.D."/>
            <person name="Buschmann H."/>
            <person name="Saint-Marcoux D."/>
            <person name="Ullrich K.K."/>
            <person name="Haas F.B."/>
            <person name="Vanderstraeten L."/>
            <person name="Becker D."/>
            <person name="Lang D."/>
            <person name="Vosolsobe S."/>
            <person name="Rombauts S."/>
            <person name="Wilhelmsson P.K.I."/>
            <person name="Janitza P."/>
            <person name="Kern R."/>
            <person name="Heyl A."/>
            <person name="Rumpler F."/>
            <person name="Villalobos L.I.A.C."/>
            <person name="Clay J.M."/>
            <person name="Skokan R."/>
            <person name="Toyoda A."/>
            <person name="Suzuki Y."/>
            <person name="Kagoshima H."/>
            <person name="Schijlen E."/>
            <person name="Tajeshwar N."/>
            <person name="Catarino B."/>
            <person name="Hetherington A.J."/>
            <person name="Saltykova A."/>
            <person name="Bonnot C."/>
            <person name="Breuninger H."/>
            <person name="Symeonidi A."/>
            <person name="Radhakrishnan G.V."/>
            <person name="Van Nieuwerburgh F."/>
            <person name="Deforce D."/>
            <person name="Chang C."/>
            <person name="Karol K.G."/>
            <person name="Hedrich R."/>
            <person name="Ulvskov P."/>
            <person name="Glockner G."/>
            <person name="Delwiche C.F."/>
            <person name="Petrasek J."/>
            <person name="Van de Peer Y."/>
            <person name="Friml J."/>
            <person name="Beilby M."/>
            <person name="Dolan L."/>
            <person name="Kohara Y."/>
            <person name="Sugano S."/>
            <person name="Fujiyama A."/>
            <person name="Delaux P.-M."/>
            <person name="Quint M."/>
            <person name="TheiBen G."/>
            <person name="Hagemann M."/>
            <person name="Harholt J."/>
            <person name="Dunand C."/>
            <person name="Zachgo S."/>
            <person name="Langdale J."/>
            <person name="Maumus F."/>
            <person name="Straeten D.V.D."/>
            <person name="Gould S.B."/>
            <person name="Rensing S.A."/>
        </authorList>
    </citation>
    <scope>NUCLEOTIDE SEQUENCE [LARGE SCALE GENOMIC DNA]</scope>
    <source>
        <strain evidence="2 3">S276</strain>
    </source>
</reference>
<feature type="region of interest" description="Disordered" evidence="1">
    <location>
        <begin position="1"/>
        <end position="101"/>
    </location>
</feature>
<gene>
    <name evidence="2" type="ORF">CBR_g41388</name>
</gene>
<keyword evidence="3" id="KW-1185">Reference proteome</keyword>
<name>A0A388LW02_CHABU</name>
<feature type="region of interest" description="Disordered" evidence="1">
    <location>
        <begin position="208"/>
        <end position="227"/>
    </location>
</feature>
<sequence>MDANAVPILNDGFVQGRPILTPPHPPASGQQAPSNQVAGQFAPRFEQPPPPPLLQPPTTASNVSNAIIPYLPPPQIPFQQPRGTANANGQRGWNNRPRDSGGGGFSARLVGMFASVTGNGTRRRSNDISINEPASQELGFDRVNKGKKVAVAGPGKEGRKKYVEDLSEVLFAKTKHELEELCKKDKIKYVNKKITSAALARLRAIDAYGEDSKEEESEDEIQEENPS</sequence>
<organism evidence="2 3">
    <name type="scientific">Chara braunii</name>
    <name type="common">Braun's stonewort</name>
    <dbReference type="NCBI Taxonomy" id="69332"/>
    <lineage>
        <taxon>Eukaryota</taxon>
        <taxon>Viridiplantae</taxon>
        <taxon>Streptophyta</taxon>
        <taxon>Charophyceae</taxon>
        <taxon>Charales</taxon>
        <taxon>Characeae</taxon>
        <taxon>Chara</taxon>
    </lineage>
</organism>
<feature type="compositionally biased region" description="Polar residues" evidence="1">
    <location>
        <begin position="77"/>
        <end position="93"/>
    </location>
</feature>
<proteinExistence type="predicted"/>
<dbReference type="Gramene" id="GBG86392">
    <property type="protein sequence ID" value="GBG86392"/>
    <property type="gene ID" value="CBR_g41388"/>
</dbReference>
<dbReference type="EMBL" id="BFEA01000562">
    <property type="protein sequence ID" value="GBG86392.1"/>
    <property type="molecule type" value="Genomic_DNA"/>
</dbReference>
<feature type="compositionally biased region" description="Polar residues" evidence="1">
    <location>
        <begin position="28"/>
        <end position="38"/>
    </location>
</feature>
<dbReference type="Proteomes" id="UP000265515">
    <property type="component" value="Unassembled WGS sequence"/>
</dbReference>
<comment type="caution">
    <text evidence="2">The sequence shown here is derived from an EMBL/GenBank/DDBJ whole genome shotgun (WGS) entry which is preliminary data.</text>
</comment>